<reference evidence="2 3" key="1">
    <citation type="submission" date="2024-01" db="EMBL/GenBank/DDBJ databases">
        <title>Comparative genomics of Cryptococcus and Kwoniella reveals pathogenesis evolution and contrasting modes of karyotype evolution via chromosome fusion or intercentromeric recombination.</title>
        <authorList>
            <person name="Coelho M.A."/>
            <person name="David-Palma M."/>
            <person name="Shea T."/>
            <person name="Bowers K."/>
            <person name="McGinley-Smith S."/>
            <person name="Mohammad A.W."/>
            <person name="Gnirke A."/>
            <person name="Yurkov A.M."/>
            <person name="Nowrousian M."/>
            <person name="Sun S."/>
            <person name="Cuomo C.A."/>
            <person name="Heitman J."/>
        </authorList>
    </citation>
    <scope>NUCLEOTIDE SEQUENCE [LARGE SCALE GENOMIC DNA]</scope>
    <source>
        <strain evidence="2 3">PYCC6329</strain>
    </source>
</reference>
<name>A0AAX4KAN9_9TREE</name>
<dbReference type="Proteomes" id="UP001358614">
    <property type="component" value="Chromosome 1"/>
</dbReference>
<organism evidence="2 3">
    <name type="scientific">Kwoniella europaea PYCC6329</name>
    <dbReference type="NCBI Taxonomy" id="1423913"/>
    <lineage>
        <taxon>Eukaryota</taxon>
        <taxon>Fungi</taxon>
        <taxon>Dikarya</taxon>
        <taxon>Basidiomycota</taxon>
        <taxon>Agaricomycotina</taxon>
        <taxon>Tremellomycetes</taxon>
        <taxon>Tremellales</taxon>
        <taxon>Cryptococcaceae</taxon>
        <taxon>Kwoniella</taxon>
    </lineage>
</organism>
<dbReference type="AlphaFoldDB" id="A0AAX4KAN9"/>
<dbReference type="GeneID" id="91100308"/>
<dbReference type="KEGG" id="ker:91100308"/>
<evidence type="ECO:0000256" key="1">
    <source>
        <dbReference type="SAM" id="MobiDB-lite"/>
    </source>
</evidence>
<evidence type="ECO:0000313" key="3">
    <source>
        <dbReference type="Proteomes" id="UP001358614"/>
    </source>
</evidence>
<dbReference type="RefSeq" id="XP_066081419.1">
    <property type="nucleotide sequence ID" value="XM_066225322.1"/>
</dbReference>
<evidence type="ECO:0000313" key="2">
    <source>
        <dbReference type="EMBL" id="WWD03452.1"/>
    </source>
</evidence>
<dbReference type="EMBL" id="CP144089">
    <property type="protein sequence ID" value="WWD03452.1"/>
    <property type="molecule type" value="Genomic_DNA"/>
</dbReference>
<keyword evidence="3" id="KW-1185">Reference proteome</keyword>
<feature type="region of interest" description="Disordered" evidence="1">
    <location>
        <begin position="1"/>
        <end position="45"/>
    </location>
</feature>
<sequence>MVTLRDRKQPVAPRSPSDGRGTGVRSPLLSTKPPALSGDKSGWNASERYKGYFAPVEEESDTDAGNSSRPYRQASLETIAVRGRDVADDDTASLGLPGLEHWTKCIGMNDEKINNIKHFLRASKGWDAELKDTISALDFGRQPGYMADIMAKCRFTGCSHDDLESLNLSVDQLIKYAESDAHRSIVFNHATRGLSICKDHTSDELSNLPETRLKGFKMCGHTILLEHWDLEEDEQRAYTMRDLGSQNLICDVKIPIWEEKQTDGSWKELYLFRSIGPDTSASDPPTHLCSMISTLETDDQWVGRGQVPSSSDDGQK</sequence>
<proteinExistence type="predicted"/>
<accession>A0AAX4KAN9</accession>
<gene>
    <name evidence="2" type="ORF">V865_001504</name>
</gene>
<protein>
    <submittedName>
        <fullName evidence="2">Uncharacterized protein</fullName>
    </submittedName>
</protein>